<dbReference type="RefSeq" id="WP_245995822.1">
    <property type="nucleotide sequence ID" value="NZ_QTTN01000002.1"/>
</dbReference>
<evidence type="ECO:0000256" key="2">
    <source>
        <dbReference type="ARBA" id="ARBA00007886"/>
    </source>
</evidence>
<feature type="domain" description="Spore germination protein N-terminal" evidence="9">
    <location>
        <begin position="24"/>
        <end position="198"/>
    </location>
</feature>
<protein>
    <submittedName>
        <fullName evidence="10">Spore germination protein KC</fullName>
    </submittedName>
</protein>
<evidence type="ECO:0000259" key="8">
    <source>
        <dbReference type="Pfam" id="PF05504"/>
    </source>
</evidence>
<keyword evidence="11" id="KW-1185">Reference proteome</keyword>
<dbReference type="Pfam" id="PF05504">
    <property type="entry name" value="Spore_GerAC"/>
    <property type="match status" value="1"/>
</dbReference>
<dbReference type="NCBIfam" id="TIGR02887">
    <property type="entry name" value="spore_ger_x_C"/>
    <property type="match status" value="1"/>
</dbReference>
<evidence type="ECO:0000256" key="5">
    <source>
        <dbReference type="ARBA" id="ARBA00023136"/>
    </source>
</evidence>
<dbReference type="Pfam" id="PF25198">
    <property type="entry name" value="Spore_GerAC_N"/>
    <property type="match status" value="1"/>
</dbReference>
<evidence type="ECO:0000259" key="9">
    <source>
        <dbReference type="Pfam" id="PF25198"/>
    </source>
</evidence>
<name>A0A3D9SJW2_9BACL</name>
<evidence type="ECO:0000256" key="4">
    <source>
        <dbReference type="ARBA" id="ARBA00022729"/>
    </source>
</evidence>
<organism evidence="10 11">
    <name type="scientific">Paenibacillus taihuensis</name>
    <dbReference type="NCBI Taxonomy" id="1156355"/>
    <lineage>
        <taxon>Bacteria</taxon>
        <taxon>Bacillati</taxon>
        <taxon>Bacillota</taxon>
        <taxon>Bacilli</taxon>
        <taxon>Bacillales</taxon>
        <taxon>Paenibacillaceae</taxon>
        <taxon>Paenibacillus</taxon>
    </lineage>
</organism>
<gene>
    <name evidence="10" type="ORF">A8990_102250</name>
</gene>
<evidence type="ECO:0000313" key="10">
    <source>
        <dbReference type="EMBL" id="REE93163.1"/>
    </source>
</evidence>
<dbReference type="GO" id="GO:0016020">
    <property type="term" value="C:membrane"/>
    <property type="evidence" value="ECO:0007669"/>
    <property type="project" value="UniProtKB-SubCell"/>
</dbReference>
<proteinExistence type="inferred from homology"/>
<keyword evidence="4" id="KW-0732">Signal</keyword>
<evidence type="ECO:0000256" key="6">
    <source>
        <dbReference type="ARBA" id="ARBA00023139"/>
    </source>
</evidence>
<evidence type="ECO:0000256" key="3">
    <source>
        <dbReference type="ARBA" id="ARBA00022544"/>
    </source>
</evidence>
<keyword evidence="5" id="KW-0472">Membrane</keyword>
<dbReference type="InterPro" id="IPR038501">
    <property type="entry name" value="Spore_GerAC_C_sf"/>
</dbReference>
<sequence length="400" mass="44671">MLMRKGLLCALVLAASLMLTGCWNRKELNELSIATAFGFDKNEKQYSVSVQLINPSEIAAAKGSGRSPVITVQESRGRTIFESIRQMTTTTPRKIYASHLRILVIGEDLAREGIAKVLDGLSRDHELRTDFYIIVAKKATAKDVLRVLTPLAKIPADKLFSSLEAAERNWGVTAKIDLHELIYDLVDKGKDPVLAGIHIIGNPEHGQSQANVRLVSPQTVLRYEGLAVFHKDRLVGWFNGEQSKGYNYILGNIQSTIVRLPCQTGGSLNIELIHTTHKLKGKFVNGHPEVQVSVRVEGNIGEVECGMPLGENKAIALLEKELRDEIKSTIVSSVKRAKFYKSDVFGFGAAIHRADYRAWNRLKDHWDDEFVRMPVHVKVYAKIRRTGSVVESFLERMEGD</sequence>
<evidence type="ECO:0000256" key="7">
    <source>
        <dbReference type="ARBA" id="ARBA00023288"/>
    </source>
</evidence>
<dbReference type="EMBL" id="QTTN01000002">
    <property type="protein sequence ID" value="REE93163.1"/>
    <property type="molecule type" value="Genomic_DNA"/>
</dbReference>
<dbReference type="AlphaFoldDB" id="A0A3D9SJW2"/>
<dbReference type="Gene3D" id="3.30.300.210">
    <property type="entry name" value="Nutrient germinant receptor protein C, domain 3"/>
    <property type="match status" value="1"/>
</dbReference>
<dbReference type="Gene3D" id="6.20.190.10">
    <property type="entry name" value="Nutrient germinant receptor protein C, domain 1"/>
    <property type="match status" value="1"/>
</dbReference>
<dbReference type="GO" id="GO:0009847">
    <property type="term" value="P:spore germination"/>
    <property type="evidence" value="ECO:0007669"/>
    <property type="project" value="InterPro"/>
</dbReference>
<dbReference type="Proteomes" id="UP000256304">
    <property type="component" value="Unassembled WGS sequence"/>
</dbReference>
<reference evidence="10 11" key="1">
    <citation type="submission" date="2018-08" db="EMBL/GenBank/DDBJ databases">
        <title>Genomic Encyclopedia of Type Strains, Phase III (KMG-III): the genomes of soil and plant-associated and newly described type strains.</title>
        <authorList>
            <person name="Whitman W."/>
        </authorList>
    </citation>
    <scope>NUCLEOTIDE SEQUENCE [LARGE SCALE GENOMIC DNA]</scope>
    <source>
        <strain evidence="10 11">CGMCC 1.10966</strain>
    </source>
</reference>
<evidence type="ECO:0000256" key="1">
    <source>
        <dbReference type="ARBA" id="ARBA00004635"/>
    </source>
</evidence>
<keyword evidence="6" id="KW-0564">Palmitate</keyword>
<evidence type="ECO:0000313" key="11">
    <source>
        <dbReference type="Proteomes" id="UP000256304"/>
    </source>
</evidence>
<keyword evidence="3" id="KW-0309">Germination</keyword>
<accession>A0A3D9SJW2</accession>
<feature type="domain" description="Spore germination GerAC-like C-terminal" evidence="8">
    <location>
        <begin position="224"/>
        <end position="387"/>
    </location>
</feature>
<comment type="caution">
    <text evidence="10">The sequence shown here is derived from an EMBL/GenBank/DDBJ whole genome shotgun (WGS) entry which is preliminary data.</text>
</comment>
<dbReference type="InterPro" id="IPR008844">
    <property type="entry name" value="Spore_GerAC-like"/>
</dbReference>
<dbReference type="InterPro" id="IPR057336">
    <property type="entry name" value="GerAC_N"/>
</dbReference>
<comment type="similarity">
    <text evidence="2">Belongs to the GerABKC lipoprotein family.</text>
</comment>
<keyword evidence="7" id="KW-0449">Lipoprotein</keyword>
<comment type="subcellular location">
    <subcellularLocation>
        <location evidence="1">Membrane</location>
        <topology evidence="1">Lipid-anchor</topology>
    </subcellularLocation>
</comment>
<dbReference type="PANTHER" id="PTHR35789">
    <property type="entry name" value="SPORE GERMINATION PROTEIN B3"/>
    <property type="match status" value="1"/>
</dbReference>
<dbReference type="PANTHER" id="PTHR35789:SF1">
    <property type="entry name" value="SPORE GERMINATION PROTEIN B3"/>
    <property type="match status" value="1"/>
</dbReference>
<dbReference type="PROSITE" id="PS51257">
    <property type="entry name" value="PROKAR_LIPOPROTEIN"/>
    <property type="match status" value="1"/>
</dbReference>
<dbReference type="InterPro" id="IPR046953">
    <property type="entry name" value="Spore_GerAC-like_C"/>
</dbReference>